<evidence type="ECO:0000256" key="4">
    <source>
        <dbReference type="ARBA" id="ARBA00022840"/>
    </source>
</evidence>
<gene>
    <name evidence="6" type="ORF">GTQ45_09305</name>
</gene>
<dbReference type="GO" id="GO:0005524">
    <property type="term" value="F:ATP binding"/>
    <property type="evidence" value="ECO:0007669"/>
    <property type="project" value="UniProtKB-KW"/>
</dbReference>
<evidence type="ECO:0000313" key="6">
    <source>
        <dbReference type="EMBL" id="NBG95928.1"/>
    </source>
</evidence>
<comment type="similarity">
    <text evidence="1">Belongs to the ABC transporter superfamily.</text>
</comment>
<evidence type="ECO:0000256" key="1">
    <source>
        <dbReference type="ARBA" id="ARBA00005417"/>
    </source>
</evidence>
<name>A0A845QCB2_9HYPH</name>
<dbReference type="Proteomes" id="UP000470384">
    <property type="component" value="Unassembled WGS sequence"/>
</dbReference>
<dbReference type="EMBL" id="WXYQ01000006">
    <property type="protein sequence ID" value="NBG95928.1"/>
    <property type="molecule type" value="Genomic_DNA"/>
</dbReference>
<keyword evidence="3" id="KW-0547">Nucleotide-binding</keyword>
<keyword evidence="2" id="KW-0813">Transport</keyword>
<dbReference type="FunFam" id="3.40.50.300:FF:000425">
    <property type="entry name" value="Probable ABC transporter, ATP-binding subunit"/>
    <property type="match status" value="1"/>
</dbReference>
<dbReference type="InterPro" id="IPR017871">
    <property type="entry name" value="ABC_transporter-like_CS"/>
</dbReference>
<dbReference type="PANTHER" id="PTHR43869">
    <property type="entry name" value="GLYCINE BETAINE/PROLINE BETAINE TRANSPORT SYSTEM ATP-BINDING PROTEIN PROV"/>
    <property type="match status" value="1"/>
</dbReference>
<keyword evidence="4 6" id="KW-0067">ATP-binding</keyword>
<dbReference type="PANTHER" id="PTHR43869:SF1">
    <property type="entry name" value="GLYCINE BETAINE_PROLINE BETAINE TRANSPORT SYSTEM ATP-BINDING PROTEIN PROV"/>
    <property type="match status" value="1"/>
</dbReference>
<dbReference type="PROSITE" id="PS50893">
    <property type="entry name" value="ABC_TRANSPORTER_2"/>
    <property type="match status" value="1"/>
</dbReference>
<dbReference type="GO" id="GO:0015697">
    <property type="term" value="P:quaternary ammonium group transport"/>
    <property type="evidence" value="ECO:0007669"/>
    <property type="project" value="UniProtKB-ARBA"/>
</dbReference>
<reference evidence="6 7" key="1">
    <citation type="journal article" date="2016" name="Int. J. Syst. Evol. Microbiol.">
        <title>Pyruvatibacter mobilis gen. nov., sp. nov., a marine bacterium from the culture broth of Picochlorum sp. 122.</title>
        <authorList>
            <person name="Wang G."/>
            <person name="Tang M."/>
            <person name="Wu H."/>
            <person name="Dai S."/>
            <person name="Li T."/>
            <person name="Chen C."/>
            <person name="He H."/>
            <person name="Fan J."/>
            <person name="Xiang W."/>
            <person name="Li X."/>
        </authorList>
    </citation>
    <scope>NUCLEOTIDE SEQUENCE [LARGE SCALE GENOMIC DNA]</scope>
    <source>
        <strain evidence="6 7">GYP-11</strain>
    </source>
</reference>
<sequence>MIRLSHVTHLFGDDIRQGLAAARQQAGRDRIRQTLDMTLALDDVSLDIPTGELFVVMGLSGSGKSTLIRLINGLIRPQIGRVDVDGTDVSGLSPRDLVRFRRNRIAMVFQSFGLFPHKTVGENAGFGLAIEGLGRAERDERARHWLTRVGLEAYVDAYPAELSGGMRQRVGLARALAVDAPILLMDEPFSALDPVTRNDLQGLVLELEAELQRTIVFVTHDFSEAERLAGRMAVLHEGRIAQTGTPAEIRTAPADAHVAAFVASAVA</sequence>
<dbReference type="GeneID" id="300654635"/>
<evidence type="ECO:0000256" key="3">
    <source>
        <dbReference type="ARBA" id="ARBA00022741"/>
    </source>
</evidence>
<evidence type="ECO:0000256" key="2">
    <source>
        <dbReference type="ARBA" id="ARBA00022448"/>
    </source>
</evidence>
<dbReference type="AlphaFoldDB" id="A0A845QCB2"/>
<dbReference type="PROSITE" id="PS00211">
    <property type="entry name" value="ABC_TRANSPORTER_1"/>
    <property type="match status" value="1"/>
</dbReference>
<dbReference type="GO" id="GO:0016887">
    <property type="term" value="F:ATP hydrolysis activity"/>
    <property type="evidence" value="ECO:0007669"/>
    <property type="project" value="InterPro"/>
</dbReference>
<dbReference type="InterPro" id="IPR027417">
    <property type="entry name" value="P-loop_NTPase"/>
</dbReference>
<dbReference type="OrthoDB" id="9802264at2"/>
<dbReference type="Pfam" id="PF00005">
    <property type="entry name" value="ABC_tran"/>
    <property type="match status" value="1"/>
</dbReference>
<evidence type="ECO:0000313" key="7">
    <source>
        <dbReference type="Proteomes" id="UP000470384"/>
    </source>
</evidence>
<organism evidence="6 7">
    <name type="scientific">Pyruvatibacter mobilis</name>
    <dbReference type="NCBI Taxonomy" id="1712261"/>
    <lineage>
        <taxon>Bacteria</taxon>
        <taxon>Pseudomonadati</taxon>
        <taxon>Pseudomonadota</taxon>
        <taxon>Alphaproteobacteria</taxon>
        <taxon>Hyphomicrobiales</taxon>
        <taxon>Parvibaculaceae</taxon>
        <taxon>Pyruvatibacter</taxon>
    </lineage>
</organism>
<dbReference type="InterPro" id="IPR003593">
    <property type="entry name" value="AAA+_ATPase"/>
</dbReference>
<feature type="domain" description="ABC transporter" evidence="5">
    <location>
        <begin position="26"/>
        <end position="262"/>
    </location>
</feature>
<dbReference type="InterPro" id="IPR003439">
    <property type="entry name" value="ABC_transporter-like_ATP-bd"/>
</dbReference>
<proteinExistence type="inferred from homology"/>
<dbReference type="SUPFAM" id="SSF52540">
    <property type="entry name" value="P-loop containing nucleoside triphosphate hydrolases"/>
    <property type="match status" value="1"/>
</dbReference>
<protein>
    <submittedName>
        <fullName evidence="6">ATP-binding cassette domain-containing protein</fullName>
    </submittedName>
</protein>
<accession>A0A845QCB2</accession>
<keyword evidence="7" id="KW-1185">Reference proteome</keyword>
<dbReference type="RefSeq" id="WP_160587793.1">
    <property type="nucleotide sequence ID" value="NZ_BMHN01000001.1"/>
</dbReference>
<comment type="caution">
    <text evidence="6">The sequence shown here is derived from an EMBL/GenBank/DDBJ whole genome shotgun (WGS) entry which is preliminary data.</text>
</comment>
<dbReference type="SMART" id="SM00382">
    <property type="entry name" value="AAA"/>
    <property type="match status" value="1"/>
</dbReference>
<evidence type="ECO:0000259" key="5">
    <source>
        <dbReference type="PROSITE" id="PS50893"/>
    </source>
</evidence>
<dbReference type="Gene3D" id="3.40.50.300">
    <property type="entry name" value="P-loop containing nucleotide triphosphate hydrolases"/>
    <property type="match status" value="1"/>
</dbReference>
<dbReference type="InterPro" id="IPR051921">
    <property type="entry name" value="ABC_osmolyte_uptake_ATP-bind"/>
</dbReference>